<evidence type="ECO:0000313" key="2">
    <source>
        <dbReference type="EMBL" id="PGH10662.1"/>
    </source>
</evidence>
<dbReference type="InterPro" id="IPR011009">
    <property type="entry name" value="Kinase-like_dom_sf"/>
</dbReference>
<name>A0A2B7XPV1_9EURO</name>
<dbReference type="OrthoDB" id="1668230at2759"/>
<dbReference type="Gene3D" id="1.10.510.10">
    <property type="entry name" value="Transferase(Phosphotransferase) domain 1"/>
    <property type="match status" value="1"/>
</dbReference>
<dbReference type="SUPFAM" id="SSF56112">
    <property type="entry name" value="Protein kinase-like (PK-like)"/>
    <property type="match status" value="1"/>
</dbReference>
<comment type="caution">
    <text evidence="2">The sequence shown here is derived from an EMBL/GenBank/DDBJ whole genome shotgun (WGS) entry which is preliminary data.</text>
</comment>
<accession>A0A2B7XPV1</accession>
<gene>
    <name evidence="2" type="ORF">AJ79_05376</name>
</gene>
<keyword evidence="3" id="KW-1185">Reference proteome</keyword>
<dbReference type="AlphaFoldDB" id="A0A2B7XPV1"/>
<dbReference type="SMART" id="SM00220">
    <property type="entry name" value="S_TKc"/>
    <property type="match status" value="1"/>
</dbReference>
<dbReference type="STRING" id="1447875.A0A2B7XPV1"/>
<dbReference type="Pfam" id="PF00069">
    <property type="entry name" value="Pkinase"/>
    <property type="match status" value="1"/>
</dbReference>
<protein>
    <recommendedName>
        <fullName evidence="1">Protein kinase domain-containing protein</fullName>
    </recommendedName>
</protein>
<dbReference type="EMBL" id="PDNB01000084">
    <property type="protein sequence ID" value="PGH10662.1"/>
    <property type="molecule type" value="Genomic_DNA"/>
</dbReference>
<organism evidence="2 3">
    <name type="scientific">Helicocarpus griseus UAMH5409</name>
    <dbReference type="NCBI Taxonomy" id="1447875"/>
    <lineage>
        <taxon>Eukaryota</taxon>
        <taxon>Fungi</taxon>
        <taxon>Dikarya</taxon>
        <taxon>Ascomycota</taxon>
        <taxon>Pezizomycotina</taxon>
        <taxon>Eurotiomycetes</taxon>
        <taxon>Eurotiomycetidae</taxon>
        <taxon>Onygenales</taxon>
        <taxon>Ajellomycetaceae</taxon>
        <taxon>Helicocarpus</taxon>
    </lineage>
</organism>
<dbReference type="PROSITE" id="PS50011">
    <property type="entry name" value="PROTEIN_KINASE_DOM"/>
    <property type="match status" value="1"/>
</dbReference>
<evidence type="ECO:0000259" key="1">
    <source>
        <dbReference type="PROSITE" id="PS50011"/>
    </source>
</evidence>
<dbReference type="Proteomes" id="UP000223968">
    <property type="component" value="Unassembled WGS sequence"/>
</dbReference>
<dbReference type="InterPro" id="IPR008271">
    <property type="entry name" value="Ser/Thr_kinase_AS"/>
</dbReference>
<reference evidence="2 3" key="1">
    <citation type="submission" date="2017-10" db="EMBL/GenBank/DDBJ databases">
        <title>Comparative genomics in systemic dimorphic fungi from Ajellomycetaceae.</title>
        <authorList>
            <person name="Munoz J.F."/>
            <person name="Mcewen J.G."/>
            <person name="Clay O.K."/>
            <person name="Cuomo C.A."/>
        </authorList>
    </citation>
    <scope>NUCLEOTIDE SEQUENCE [LARGE SCALE GENOMIC DNA]</scope>
    <source>
        <strain evidence="2 3">UAMH5409</strain>
    </source>
</reference>
<dbReference type="GO" id="GO:0004672">
    <property type="term" value="F:protein kinase activity"/>
    <property type="evidence" value="ECO:0007669"/>
    <property type="project" value="InterPro"/>
</dbReference>
<proteinExistence type="predicted"/>
<dbReference type="InterPro" id="IPR000719">
    <property type="entry name" value="Prot_kinase_dom"/>
</dbReference>
<sequence>MHNLAIEELAYPEKAIDAQKHLQDLATYPEDPVPLHKQHIYLLAPPTESPLDITTTIHDAINKEIHVPQRPGCIAIGQTGEICKLTDSLVIKHPKSQARRPTTNSAAKFLDTERQIYERLGSHAGILPYFGPHDDTGAIQLAYAQQGDLAAYIQSRSDPSLPPQALRKTWIETLIRAFHHIYSCRVLHQDVKLSNILVHDDVPKVADFANGAIFPTEKDMELVYERDPLSRVDLLGIDCVMYSVATWQVFEYDYFENGR</sequence>
<feature type="domain" description="Protein kinase" evidence="1">
    <location>
        <begin position="68"/>
        <end position="259"/>
    </location>
</feature>
<dbReference type="GO" id="GO:0005524">
    <property type="term" value="F:ATP binding"/>
    <property type="evidence" value="ECO:0007669"/>
    <property type="project" value="InterPro"/>
</dbReference>
<dbReference type="PROSITE" id="PS00108">
    <property type="entry name" value="PROTEIN_KINASE_ST"/>
    <property type="match status" value="1"/>
</dbReference>
<evidence type="ECO:0000313" key="3">
    <source>
        <dbReference type="Proteomes" id="UP000223968"/>
    </source>
</evidence>